<organism evidence="1 2">
    <name type="scientific">Zobellia barbeyronii</name>
    <dbReference type="NCBI Taxonomy" id="2748009"/>
    <lineage>
        <taxon>Bacteria</taxon>
        <taxon>Pseudomonadati</taxon>
        <taxon>Bacteroidota</taxon>
        <taxon>Flavobacteriia</taxon>
        <taxon>Flavobacteriales</taxon>
        <taxon>Flavobacteriaceae</taxon>
        <taxon>Zobellia</taxon>
    </lineage>
</organism>
<evidence type="ECO:0000313" key="2">
    <source>
        <dbReference type="Proteomes" id="UP000740413"/>
    </source>
</evidence>
<dbReference type="EMBL" id="JACATN010000008">
    <property type="protein sequence ID" value="MBT2163521.1"/>
    <property type="molecule type" value="Genomic_DNA"/>
</dbReference>
<name>A0ABS5WJF5_9FLAO</name>
<reference evidence="2" key="2">
    <citation type="submission" date="2023-07" db="EMBL/GenBank/DDBJ databases">
        <title>Zobellia barbeyronii sp. nov., a new marine flavobacterium, isolated from green and red algae.</title>
        <authorList>
            <person name="Nedashkovskaya O.I."/>
            <person name="Otstavnykh N."/>
            <person name="Zhukova N."/>
            <person name="Guzev K."/>
            <person name="Chausova V."/>
            <person name="Tekutyeva L."/>
            <person name="Mikhailov V."/>
            <person name="Isaeva M."/>
        </authorList>
    </citation>
    <scope>NUCLEOTIDE SEQUENCE [LARGE SCALE GENOMIC DNA]</scope>
    <source>
        <strain evidence="2">KMM 6746</strain>
    </source>
</reference>
<evidence type="ECO:0008006" key="3">
    <source>
        <dbReference type="Google" id="ProtNLM"/>
    </source>
</evidence>
<gene>
    <name evidence="1" type="ORF">HW347_19780</name>
</gene>
<evidence type="ECO:0000313" key="1">
    <source>
        <dbReference type="EMBL" id="MBT2163521.1"/>
    </source>
</evidence>
<keyword evidence="2" id="KW-1185">Reference proteome</keyword>
<reference evidence="1 2" key="1">
    <citation type="submission" date="2020-06" db="EMBL/GenBank/DDBJ databases">
        <authorList>
            <person name="Isaeva M.P."/>
            <person name="Chernysheva N.Y."/>
        </authorList>
    </citation>
    <scope>NUCLEOTIDE SEQUENCE [LARGE SCALE GENOMIC DNA]</scope>
    <source>
        <strain evidence="1 2">KMM 6746</strain>
    </source>
</reference>
<dbReference type="Proteomes" id="UP000740413">
    <property type="component" value="Unassembled WGS sequence"/>
</dbReference>
<accession>A0ABS5WJF5</accession>
<dbReference type="RefSeq" id="WP_214613458.1">
    <property type="nucleotide sequence ID" value="NZ_JACATN010000008.1"/>
</dbReference>
<proteinExistence type="predicted"/>
<comment type="caution">
    <text evidence="1">The sequence shown here is derived from an EMBL/GenBank/DDBJ whole genome shotgun (WGS) entry which is preliminary data.</text>
</comment>
<protein>
    <recommendedName>
        <fullName evidence="3">Extracellular endo-alpha-(1-&gt;5)-L-arabinanase C-terminal domain-containing protein</fullName>
    </recommendedName>
</protein>
<sequence length="123" mass="13175">MKAKYFALVFLSVCILNSCKKEEDEILVLEGTWSGQYAGNVDSGNWSIQIDANKTAIGTFTSIQSSNSYQVIGVISENGVLNATIGTSEVVGDFNGNLANEIGSGLWTNNKEEDSGSWTGIKL</sequence>